<organism evidence="2 3">
    <name type="scientific">Polypterus senegalus</name>
    <name type="common">Senegal bichir</name>
    <dbReference type="NCBI Taxonomy" id="55291"/>
    <lineage>
        <taxon>Eukaryota</taxon>
        <taxon>Metazoa</taxon>
        <taxon>Chordata</taxon>
        <taxon>Craniata</taxon>
        <taxon>Vertebrata</taxon>
        <taxon>Euteleostomi</taxon>
        <taxon>Actinopterygii</taxon>
        <taxon>Polypteriformes</taxon>
        <taxon>Polypteridae</taxon>
        <taxon>Polypterus</taxon>
    </lineage>
</organism>
<dbReference type="PANTHER" id="PTHR47648">
    <property type="entry name" value="KILLER CELL LECTIN-LIKE RECEPTOR SUBFAMILY G MEMBER 1"/>
    <property type="match status" value="1"/>
</dbReference>
<evidence type="ECO:0000313" key="2">
    <source>
        <dbReference type="EMBL" id="MBN3289012.1"/>
    </source>
</evidence>
<reference evidence="2" key="1">
    <citation type="journal article" date="2021" name="Cell">
        <title>Tracing the genetic footprints of vertebrate landing in non-teleost ray-finned fishes.</title>
        <authorList>
            <person name="Bi X."/>
            <person name="Wang K."/>
            <person name="Yang L."/>
            <person name="Pan H."/>
            <person name="Jiang H."/>
            <person name="Wei Q."/>
            <person name="Fang M."/>
            <person name="Yu H."/>
            <person name="Zhu C."/>
            <person name="Cai Y."/>
            <person name="He Y."/>
            <person name="Gan X."/>
            <person name="Zeng H."/>
            <person name="Yu D."/>
            <person name="Zhu Y."/>
            <person name="Jiang H."/>
            <person name="Qiu Q."/>
            <person name="Yang H."/>
            <person name="Zhang Y.E."/>
            <person name="Wang W."/>
            <person name="Zhu M."/>
            <person name="He S."/>
            <person name="Zhang G."/>
        </authorList>
    </citation>
    <scope>NUCLEOTIDE SEQUENCE</scope>
    <source>
        <strain evidence="2">Bchr_001</strain>
    </source>
</reference>
<gene>
    <name evidence="2" type="primary">Klrg1_1</name>
    <name evidence="2" type="ORF">GTO92_0008430</name>
</gene>
<dbReference type="Pfam" id="PF00059">
    <property type="entry name" value="Lectin_C"/>
    <property type="match status" value="1"/>
</dbReference>
<dbReference type="InterPro" id="IPR016187">
    <property type="entry name" value="CTDL_fold"/>
</dbReference>
<name>A0ABS2YSR5_POLSE</name>
<accession>A0ABS2YSR5</accession>
<dbReference type="Gene3D" id="3.10.100.10">
    <property type="entry name" value="Mannose-Binding Protein A, subunit A"/>
    <property type="match status" value="1"/>
</dbReference>
<feature type="domain" description="C-type lectin" evidence="1">
    <location>
        <begin position="97"/>
        <end position="194"/>
    </location>
</feature>
<evidence type="ECO:0000259" key="1">
    <source>
        <dbReference type="PROSITE" id="PS50041"/>
    </source>
</evidence>
<dbReference type="EMBL" id="JAAWVN010000479">
    <property type="protein sequence ID" value="MBN3289012.1"/>
    <property type="molecule type" value="Genomic_DNA"/>
</dbReference>
<dbReference type="Proteomes" id="UP001166052">
    <property type="component" value="Unassembled WGS sequence"/>
</dbReference>
<feature type="non-terminal residue" evidence="2">
    <location>
        <position position="1"/>
    </location>
</feature>
<dbReference type="PROSITE" id="PS50041">
    <property type="entry name" value="C_TYPE_LECTIN_2"/>
    <property type="match status" value="1"/>
</dbReference>
<protein>
    <submittedName>
        <fullName evidence="2">KLRG1 protein</fullName>
    </submittedName>
</protein>
<feature type="non-terminal residue" evidence="2">
    <location>
        <position position="202"/>
    </location>
</feature>
<dbReference type="InterPro" id="IPR016186">
    <property type="entry name" value="C-type_lectin-like/link_sf"/>
</dbReference>
<sequence>MTEEHTYQDLLNRDLDVYLSLKKQLKQKNKEKLPKLKTSVDSGAETIKEENTYETLIRRDVEAYSSHAAQDKKKKKKKSPTDTVSKDLANEISFTNLGEDSYYFSTEKKAWRSSSDFCAQHQATLAVFKDKEELNRVLWYITNHTLEDSYWIGLQKNNFGFTLDVSDPSRGCAMLRNKSLNASHCNTTSKWICKKSSKRSCG</sequence>
<dbReference type="SMART" id="SM00034">
    <property type="entry name" value="CLECT"/>
    <property type="match status" value="1"/>
</dbReference>
<comment type="caution">
    <text evidence="2">The sequence shown here is derived from an EMBL/GenBank/DDBJ whole genome shotgun (WGS) entry which is preliminary data.</text>
</comment>
<dbReference type="InterPro" id="IPR001304">
    <property type="entry name" value="C-type_lectin-like"/>
</dbReference>
<dbReference type="InterPro" id="IPR042190">
    <property type="entry name" value="KLRG1"/>
</dbReference>
<dbReference type="SUPFAM" id="SSF56436">
    <property type="entry name" value="C-type lectin-like"/>
    <property type="match status" value="1"/>
</dbReference>
<evidence type="ECO:0000313" key="3">
    <source>
        <dbReference type="Proteomes" id="UP001166052"/>
    </source>
</evidence>
<dbReference type="PANTHER" id="PTHR47648:SF1">
    <property type="entry name" value="KILLER CELL LECTIN-LIKE RECEPTOR SUBFAMILY G MEMBER 1"/>
    <property type="match status" value="1"/>
</dbReference>
<keyword evidence="3" id="KW-1185">Reference proteome</keyword>
<proteinExistence type="predicted"/>